<dbReference type="HAMAP" id="MF_00328">
    <property type="entry name" value="Guanylate_kinase"/>
    <property type="match status" value="1"/>
</dbReference>
<protein>
    <recommendedName>
        <fullName evidence="3 9">Guanylate kinase</fullName>
        <ecNumber evidence="2 9">2.7.4.8</ecNumber>
    </recommendedName>
    <alternativeName>
        <fullName evidence="8 9">GMP kinase</fullName>
    </alternativeName>
</protein>
<feature type="domain" description="Guanylate kinase-like" evidence="10">
    <location>
        <begin position="6"/>
        <end position="186"/>
    </location>
</feature>
<keyword evidence="5 9" id="KW-0547">Nucleotide-binding</keyword>
<dbReference type="FunFam" id="3.30.63.10:FF:000002">
    <property type="entry name" value="Guanylate kinase 1"/>
    <property type="match status" value="1"/>
</dbReference>
<dbReference type="Gene3D" id="3.30.63.10">
    <property type="entry name" value="Guanylate Kinase phosphate binding domain"/>
    <property type="match status" value="1"/>
</dbReference>
<dbReference type="GO" id="GO:0005829">
    <property type="term" value="C:cytosol"/>
    <property type="evidence" value="ECO:0007669"/>
    <property type="project" value="TreeGrafter"/>
</dbReference>
<dbReference type="SUPFAM" id="SSF52540">
    <property type="entry name" value="P-loop containing nucleoside triphosphate hydrolases"/>
    <property type="match status" value="1"/>
</dbReference>
<dbReference type="SMART" id="SM00072">
    <property type="entry name" value="GuKc"/>
    <property type="match status" value="1"/>
</dbReference>
<evidence type="ECO:0000256" key="7">
    <source>
        <dbReference type="ARBA" id="ARBA00022840"/>
    </source>
</evidence>
<feature type="binding site" evidence="9">
    <location>
        <begin position="13"/>
        <end position="20"/>
    </location>
    <ligand>
        <name>ATP</name>
        <dbReference type="ChEBI" id="CHEBI:30616"/>
    </ligand>
</feature>
<dbReference type="InterPro" id="IPR017665">
    <property type="entry name" value="Guanylate_kinase"/>
</dbReference>
<dbReference type="GO" id="GO:0004385">
    <property type="term" value="F:GMP kinase activity"/>
    <property type="evidence" value="ECO:0007669"/>
    <property type="project" value="UniProtKB-UniRule"/>
</dbReference>
<evidence type="ECO:0000313" key="12">
    <source>
        <dbReference type="Proteomes" id="UP000061704"/>
    </source>
</evidence>
<dbReference type="InterPro" id="IPR008145">
    <property type="entry name" value="GK/Ca_channel_bsu"/>
</dbReference>
<dbReference type="RefSeq" id="WP_041069938.1">
    <property type="nucleotide sequence ID" value="NZ_AP010872.1"/>
</dbReference>
<accession>C5WDS6</accession>
<dbReference type="InterPro" id="IPR020590">
    <property type="entry name" value="Guanylate_kinase_CS"/>
</dbReference>
<comment type="catalytic activity">
    <reaction evidence="9">
        <text>GMP + ATP = GDP + ADP</text>
        <dbReference type="Rhea" id="RHEA:20780"/>
        <dbReference type="ChEBI" id="CHEBI:30616"/>
        <dbReference type="ChEBI" id="CHEBI:58115"/>
        <dbReference type="ChEBI" id="CHEBI:58189"/>
        <dbReference type="ChEBI" id="CHEBI:456216"/>
        <dbReference type="EC" id="2.7.4.8"/>
    </reaction>
</comment>
<name>C5WDS6_9ENTR</name>
<evidence type="ECO:0000256" key="3">
    <source>
        <dbReference type="ARBA" id="ARBA00016296"/>
    </source>
</evidence>
<dbReference type="EC" id="2.7.4.8" evidence="2 9"/>
<evidence type="ECO:0000256" key="5">
    <source>
        <dbReference type="ARBA" id="ARBA00022741"/>
    </source>
</evidence>
<dbReference type="InterPro" id="IPR027417">
    <property type="entry name" value="P-loop_NTPase"/>
</dbReference>
<dbReference type="Gene3D" id="3.40.50.300">
    <property type="entry name" value="P-loop containing nucleotide triphosphate hydrolases"/>
    <property type="match status" value="1"/>
</dbReference>
<dbReference type="GO" id="GO:0005524">
    <property type="term" value="F:ATP binding"/>
    <property type="evidence" value="ECO:0007669"/>
    <property type="project" value="UniProtKB-UniRule"/>
</dbReference>
<dbReference type="NCBIfam" id="TIGR03263">
    <property type="entry name" value="guanyl_kin"/>
    <property type="match status" value="1"/>
</dbReference>
<dbReference type="Proteomes" id="UP000061704">
    <property type="component" value="Chromosome"/>
</dbReference>
<evidence type="ECO:0000256" key="6">
    <source>
        <dbReference type="ARBA" id="ARBA00022777"/>
    </source>
</evidence>
<proteinExistence type="inferred from homology"/>
<keyword evidence="7 9" id="KW-0067">ATP-binding</keyword>
<dbReference type="STRING" id="476281.ICMP_654"/>
<dbReference type="PROSITE" id="PS00856">
    <property type="entry name" value="GUANYLATE_KINASE_1"/>
    <property type="match status" value="1"/>
</dbReference>
<keyword evidence="9" id="KW-0963">Cytoplasm</keyword>
<dbReference type="InterPro" id="IPR008144">
    <property type="entry name" value="Guanylate_kin-like_dom"/>
</dbReference>
<keyword evidence="4 9" id="KW-0808">Transferase</keyword>
<gene>
    <name evidence="9 11" type="primary">gmk</name>
    <name evidence="11" type="ORF">ICMP_654</name>
</gene>
<reference evidence="11 12" key="1">
    <citation type="journal article" date="2011" name="Genome Biol. Evol.">
        <title>Reductive evolution of bacterial genome in insect gut environment.</title>
        <authorList>
            <person name="Nikoh N."/>
            <person name="Hosokawa T."/>
            <person name="Ohshima K."/>
            <person name="Hattori M."/>
            <person name="Fukatsu T."/>
        </authorList>
    </citation>
    <scope>NUCLEOTIDE SEQUENCE [LARGE SCALE GENOMIC DNA]</scope>
    <source>
        <strain evidence="11 12">Mpkobe</strain>
    </source>
</reference>
<dbReference type="Pfam" id="PF00625">
    <property type="entry name" value="Guanylate_kin"/>
    <property type="match status" value="1"/>
</dbReference>
<evidence type="ECO:0000313" key="11">
    <source>
        <dbReference type="EMBL" id="BAH83482.1"/>
    </source>
</evidence>
<dbReference type="KEGG" id="icp:ICMP_654"/>
<keyword evidence="6 9" id="KW-0418">Kinase</keyword>
<dbReference type="PROSITE" id="PS50052">
    <property type="entry name" value="GUANYLATE_KINASE_2"/>
    <property type="match status" value="1"/>
</dbReference>
<evidence type="ECO:0000256" key="1">
    <source>
        <dbReference type="ARBA" id="ARBA00005790"/>
    </source>
</evidence>
<dbReference type="HOGENOM" id="CLU_001715_1_0_6"/>
<evidence type="ECO:0000259" key="10">
    <source>
        <dbReference type="PROSITE" id="PS50052"/>
    </source>
</evidence>
<dbReference type="AlphaFoldDB" id="C5WDS6"/>
<comment type="similarity">
    <text evidence="1 9">Belongs to the guanylate kinase family.</text>
</comment>
<organism evidence="11 12">
    <name type="scientific">Candidatus Ishikawaella capsulata Mpkobe</name>
    <dbReference type="NCBI Taxonomy" id="476281"/>
    <lineage>
        <taxon>Bacteria</taxon>
        <taxon>Pseudomonadati</taxon>
        <taxon>Pseudomonadota</taxon>
        <taxon>Gammaproteobacteria</taxon>
        <taxon>Enterobacterales</taxon>
        <taxon>Enterobacteriaceae</taxon>
        <taxon>Candidatus Ishikawella</taxon>
    </lineage>
</organism>
<comment type="subcellular location">
    <subcellularLocation>
        <location evidence="9">Cytoplasm</location>
    </subcellularLocation>
</comment>
<keyword evidence="12" id="KW-1185">Reference proteome</keyword>
<evidence type="ECO:0000256" key="2">
    <source>
        <dbReference type="ARBA" id="ARBA00012961"/>
    </source>
</evidence>
<evidence type="ECO:0000256" key="8">
    <source>
        <dbReference type="ARBA" id="ARBA00030128"/>
    </source>
</evidence>
<evidence type="ECO:0000256" key="4">
    <source>
        <dbReference type="ARBA" id="ARBA00022679"/>
    </source>
</evidence>
<comment type="function">
    <text evidence="9">Essential for recycling GMP and indirectly, cGMP.</text>
</comment>
<dbReference type="PANTHER" id="PTHR23117:SF13">
    <property type="entry name" value="GUANYLATE KINASE"/>
    <property type="match status" value="1"/>
</dbReference>
<dbReference type="CDD" id="cd00071">
    <property type="entry name" value="GMPK"/>
    <property type="match status" value="1"/>
</dbReference>
<evidence type="ECO:0000256" key="9">
    <source>
        <dbReference type="HAMAP-Rule" id="MF_00328"/>
    </source>
</evidence>
<dbReference type="EMBL" id="AP010872">
    <property type="protein sequence ID" value="BAH83482.1"/>
    <property type="molecule type" value="Genomic_DNA"/>
</dbReference>
<sequence>MVKYQGNIYIISAPSGAGKSSLINALSKQKLPYETKKSISHTTRNIRPGEMNGKDYHFISKEEFQKMIDSHFFLEHAKVFNNYYGTAYSTITNITNYGINAILAIDWQGMQQIKIKLPEAKSIFILPPSIEELARRLRNRGQDNEKTIYARMKEAILEMSHYCEYDYLIINRDFSSALLELKSIIHAEQLKMSLQRRNHCSLINKLLAI</sequence>
<dbReference type="OrthoDB" id="9808150at2"/>
<dbReference type="PANTHER" id="PTHR23117">
    <property type="entry name" value="GUANYLATE KINASE-RELATED"/>
    <property type="match status" value="1"/>
</dbReference>